<reference evidence="1" key="1">
    <citation type="submission" date="2020-11" db="EMBL/GenBank/DDBJ databases">
        <authorList>
            <person name="Tran Van P."/>
        </authorList>
    </citation>
    <scope>NUCLEOTIDE SEQUENCE</scope>
</reference>
<dbReference type="OrthoDB" id="446723at2759"/>
<dbReference type="SUPFAM" id="SSF53474">
    <property type="entry name" value="alpha/beta-Hydrolases"/>
    <property type="match status" value="2"/>
</dbReference>
<dbReference type="InterPro" id="IPR029058">
    <property type="entry name" value="AB_hydrolase_fold"/>
</dbReference>
<dbReference type="PANTHER" id="PTHR12277:SF81">
    <property type="entry name" value="PROTEIN ABHD13"/>
    <property type="match status" value="1"/>
</dbReference>
<proteinExistence type="predicted"/>
<sequence>MSSLMYLYDIQPEDVILFGESIGSVPTIDLATRLPVRAVILDGPIVSGLRTILPVTRLLAFDPFPNLLKVENIECKVLLFHGIDDKLVNIEDALLLLNRCPRRVDPFLAVGCGHNHVKYHPQYYKRIRKFLYEELDIYLCCPPIDVIPRLVSTLAFSPPEESSYDFKFDIISNKFQLCPRNTDYNSMDSLDSMDSYSPDNRKHITPETDVFFAESRKGNRIACVFWRFSRNTKQTILYSHCNSIDLGSTVEYLRHLSRKTKSNIITYDYSGYGLSDGKPSEERLYADIDAALSTVMYLYDIQPKDIVLFG</sequence>
<evidence type="ECO:0000313" key="2">
    <source>
        <dbReference type="Proteomes" id="UP000759131"/>
    </source>
</evidence>
<accession>A0A7R9LTL6</accession>
<dbReference type="AlphaFoldDB" id="A0A7R9LTL6"/>
<feature type="non-terminal residue" evidence="1">
    <location>
        <position position="310"/>
    </location>
</feature>
<dbReference type="Gene3D" id="3.40.50.1820">
    <property type="entry name" value="alpha/beta hydrolase"/>
    <property type="match status" value="2"/>
</dbReference>
<dbReference type="EMBL" id="CAJPIZ010036317">
    <property type="protein sequence ID" value="CAG2120943.1"/>
    <property type="molecule type" value="Genomic_DNA"/>
</dbReference>
<dbReference type="PANTHER" id="PTHR12277">
    <property type="entry name" value="ALPHA/BETA HYDROLASE DOMAIN-CONTAINING PROTEIN"/>
    <property type="match status" value="1"/>
</dbReference>
<dbReference type="EMBL" id="OC890892">
    <property type="protein sequence ID" value="CAD7646243.1"/>
    <property type="molecule type" value="Genomic_DNA"/>
</dbReference>
<gene>
    <name evidence="1" type="ORF">OSB1V03_LOCUS20889</name>
</gene>
<organism evidence="1">
    <name type="scientific">Medioppia subpectinata</name>
    <dbReference type="NCBI Taxonomy" id="1979941"/>
    <lineage>
        <taxon>Eukaryota</taxon>
        <taxon>Metazoa</taxon>
        <taxon>Ecdysozoa</taxon>
        <taxon>Arthropoda</taxon>
        <taxon>Chelicerata</taxon>
        <taxon>Arachnida</taxon>
        <taxon>Acari</taxon>
        <taxon>Acariformes</taxon>
        <taxon>Sarcoptiformes</taxon>
        <taxon>Oribatida</taxon>
        <taxon>Brachypylina</taxon>
        <taxon>Oppioidea</taxon>
        <taxon>Oppiidae</taxon>
        <taxon>Medioppia</taxon>
    </lineage>
</organism>
<protein>
    <submittedName>
        <fullName evidence="1">Uncharacterized protein</fullName>
    </submittedName>
</protein>
<name>A0A7R9LTL6_9ACAR</name>
<keyword evidence="2" id="KW-1185">Reference proteome</keyword>
<evidence type="ECO:0000313" key="1">
    <source>
        <dbReference type="EMBL" id="CAD7646243.1"/>
    </source>
</evidence>
<dbReference type="Proteomes" id="UP000759131">
    <property type="component" value="Unassembled WGS sequence"/>
</dbReference>